<dbReference type="PANTHER" id="PTHR12001">
    <property type="entry name" value="GERANYLGERANYL PYROPHOSPHATE SYNTHASE"/>
    <property type="match status" value="1"/>
</dbReference>
<dbReference type="Proteomes" id="UP001172708">
    <property type="component" value="Unassembled WGS sequence"/>
</dbReference>
<protein>
    <submittedName>
        <fullName evidence="7">Polyprenyl synthetase family protein</fullName>
    </submittedName>
</protein>
<dbReference type="PROSITE" id="PS00444">
    <property type="entry name" value="POLYPRENYL_SYNTHASE_2"/>
    <property type="match status" value="1"/>
</dbReference>
<evidence type="ECO:0000256" key="5">
    <source>
        <dbReference type="ARBA" id="ARBA00022842"/>
    </source>
</evidence>
<dbReference type="Gene3D" id="1.10.600.10">
    <property type="entry name" value="Farnesyl Diphosphate Synthase"/>
    <property type="match status" value="1"/>
</dbReference>
<dbReference type="PROSITE" id="PS00723">
    <property type="entry name" value="POLYPRENYL_SYNTHASE_1"/>
    <property type="match status" value="1"/>
</dbReference>
<gene>
    <name evidence="7" type="ORF">QQX02_11620</name>
</gene>
<reference evidence="7" key="1">
    <citation type="submission" date="2023-06" db="EMBL/GenBank/DDBJ databases">
        <title>Egi l300058.</title>
        <authorList>
            <person name="Gao L."/>
            <person name="Fang B.-Z."/>
            <person name="Li W.-J."/>
        </authorList>
    </citation>
    <scope>NUCLEOTIDE SEQUENCE</scope>
    <source>
        <strain evidence="7">EGI L300058</strain>
    </source>
</reference>
<evidence type="ECO:0000313" key="7">
    <source>
        <dbReference type="EMBL" id="MDN4481572.1"/>
    </source>
</evidence>
<dbReference type="RefSeq" id="WP_301143255.1">
    <property type="nucleotide sequence ID" value="NZ_JAUHQA010000001.1"/>
</dbReference>
<comment type="caution">
    <text evidence="7">The sequence shown here is derived from an EMBL/GenBank/DDBJ whole genome shotgun (WGS) entry which is preliminary data.</text>
</comment>
<dbReference type="SFLD" id="SFLDS00005">
    <property type="entry name" value="Isoprenoid_Synthase_Type_I"/>
    <property type="match status" value="1"/>
</dbReference>
<evidence type="ECO:0000256" key="3">
    <source>
        <dbReference type="ARBA" id="ARBA00022679"/>
    </source>
</evidence>
<dbReference type="InterPro" id="IPR000092">
    <property type="entry name" value="Polyprenyl_synt"/>
</dbReference>
<evidence type="ECO:0000256" key="4">
    <source>
        <dbReference type="ARBA" id="ARBA00022723"/>
    </source>
</evidence>
<proteinExistence type="inferred from homology"/>
<keyword evidence="8" id="KW-1185">Reference proteome</keyword>
<keyword evidence="3 6" id="KW-0808">Transferase</keyword>
<dbReference type="PANTHER" id="PTHR12001:SF85">
    <property type="entry name" value="SHORT CHAIN ISOPRENYL DIPHOSPHATE SYNTHASE"/>
    <property type="match status" value="1"/>
</dbReference>
<evidence type="ECO:0000256" key="2">
    <source>
        <dbReference type="ARBA" id="ARBA00006706"/>
    </source>
</evidence>
<keyword evidence="5" id="KW-0460">Magnesium</keyword>
<evidence type="ECO:0000256" key="1">
    <source>
        <dbReference type="ARBA" id="ARBA00001946"/>
    </source>
</evidence>
<comment type="similarity">
    <text evidence="2 6">Belongs to the FPP/GGPP synthase family.</text>
</comment>
<dbReference type="SUPFAM" id="SSF48576">
    <property type="entry name" value="Terpenoid synthases"/>
    <property type="match status" value="1"/>
</dbReference>
<evidence type="ECO:0000313" key="8">
    <source>
        <dbReference type="Proteomes" id="UP001172708"/>
    </source>
</evidence>
<dbReference type="InterPro" id="IPR008949">
    <property type="entry name" value="Isoprenoid_synthase_dom_sf"/>
</dbReference>
<name>A0ABT8GJF3_9MICO</name>
<keyword evidence="4" id="KW-0479">Metal-binding</keyword>
<organism evidence="7 8">
    <name type="scientific">Demequina muriae</name>
    <dbReference type="NCBI Taxonomy" id="3051664"/>
    <lineage>
        <taxon>Bacteria</taxon>
        <taxon>Bacillati</taxon>
        <taxon>Actinomycetota</taxon>
        <taxon>Actinomycetes</taxon>
        <taxon>Micrococcales</taxon>
        <taxon>Demequinaceae</taxon>
        <taxon>Demequina</taxon>
    </lineage>
</organism>
<evidence type="ECO:0000256" key="6">
    <source>
        <dbReference type="RuleBase" id="RU004466"/>
    </source>
</evidence>
<dbReference type="InterPro" id="IPR033749">
    <property type="entry name" value="Polyprenyl_synt_CS"/>
</dbReference>
<dbReference type="Pfam" id="PF00348">
    <property type="entry name" value="polyprenyl_synt"/>
    <property type="match status" value="1"/>
</dbReference>
<accession>A0ABT8GJF3</accession>
<sequence length="358" mass="37014">MNDEIARWKSETDHAISAALDEQGSAGAVLGPLADELLSPLRDVSTGGKRVRALLLLAAHASFGGAHAPAATGVAAALELFQTAALVHDDVLDGSDTRRGRPATHRRVQALHQERGWHGDAAAFGEAGAVLAGDLALMCCQRALREALTTLPAATAHTVSGLFSDMADIVTLGQYADMRAAAAPLAALGDQETEIRDVMRAKTASYTAEFPLALGAALAGADSGTIAAMREAGLSLGHAFQLRDDLLGLTGSPAQTGKPAGDDVREGKRTLVMWRAWGGTDDEGRAVIAATLGDRAASDHDVARVLDVVSRTDAVRWSEAEIAAAAAHARATIVAQRPTSRGGAALESLITMAVDRTA</sequence>
<comment type="cofactor">
    <cofactor evidence="1">
        <name>Mg(2+)</name>
        <dbReference type="ChEBI" id="CHEBI:18420"/>
    </cofactor>
</comment>
<dbReference type="EMBL" id="JAUHQA010000001">
    <property type="protein sequence ID" value="MDN4481572.1"/>
    <property type="molecule type" value="Genomic_DNA"/>
</dbReference>